<gene>
    <name evidence="3" type="ORF">A0H81_00895</name>
</gene>
<feature type="region of interest" description="Disordered" evidence="2">
    <location>
        <begin position="292"/>
        <end position="343"/>
    </location>
</feature>
<accession>A0A1C7MT36</accession>
<evidence type="ECO:0000256" key="2">
    <source>
        <dbReference type="SAM" id="MobiDB-lite"/>
    </source>
</evidence>
<feature type="compositionally biased region" description="Acidic residues" evidence="2">
    <location>
        <begin position="202"/>
        <end position="211"/>
    </location>
</feature>
<feature type="coiled-coil region" evidence="1">
    <location>
        <begin position="251"/>
        <end position="285"/>
    </location>
</feature>
<dbReference type="Gene3D" id="1.10.287.1490">
    <property type="match status" value="1"/>
</dbReference>
<feature type="compositionally biased region" description="Basic residues" evidence="2">
    <location>
        <begin position="334"/>
        <end position="343"/>
    </location>
</feature>
<organism evidence="3 4">
    <name type="scientific">Grifola frondosa</name>
    <name type="common">Maitake</name>
    <name type="synonym">Polyporus frondosus</name>
    <dbReference type="NCBI Taxonomy" id="5627"/>
    <lineage>
        <taxon>Eukaryota</taxon>
        <taxon>Fungi</taxon>
        <taxon>Dikarya</taxon>
        <taxon>Basidiomycota</taxon>
        <taxon>Agaricomycotina</taxon>
        <taxon>Agaricomycetes</taxon>
        <taxon>Polyporales</taxon>
        <taxon>Grifolaceae</taxon>
        <taxon>Grifola</taxon>
    </lineage>
</organism>
<dbReference type="AlphaFoldDB" id="A0A1C7MT36"/>
<feature type="region of interest" description="Disordered" evidence="2">
    <location>
        <begin position="46"/>
        <end position="69"/>
    </location>
</feature>
<feature type="region of interest" description="Disordered" evidence="2">
    <location>
        <begin position="181"/>
        <end position="227"/>
    </location>
</feature>
<evidence type="ECO:0000256" key="1">
    <source>
        <dbReference type="SAM" id="Coils"/>
    </source>
</evidence>
<dbReference type="Proteomes" id="UP000092993">
    <property type="component" value="Unassembled WGS sequence"/>
</dbReference>
<dbReference type="OrthoDB" id="2121319at2759"/>
<feature type="compositionally biased region" description="Low complexity" evidence="2">
    <location>
        <begin position="183"/>
        <end position="201"/>
    </location>
</feature>
<proteinExistence type="predicted"/>
<dbReference type="PANTHER" id="PTHR38120">
    <property type="entry name" value="EXPRESSED PROTEIN"/>
    <property type="match status" value="1"/>
</dbReference>
<comment type="caution">
    <text evidence="3">The sequence shown here is derived from an EMBL/GenBank/DDBJ whole genome shotgun (WGS) entry which is preliminary data.</text>
</comment>
<evidence type="ECO:0000313" key="4">
    <source>
        <dbReference type="Proteomes" id="UP000092993"/>
    </source>
</evidence>
<dbReference type="EMBL" id="LUGG01000001">
    <property type="protein sequence ID" value="OBZ80033.1"/>
    <property type="molecule type" value="Genomic_DNA"/>
</dbReference>
<feature type="region of interest" description="Disordered" evidence="2">
    <location>
        <begin position="1"/>
        <end position="28"/>
    </location>
</feature>
<keyword evidence="1" id="KW-0175">Coiled coil</keyword>
<reference evidence="3 4" key="1">
    <citation type="submission" date="2016-03" db="EMBL/GenBank/DDBJ databases">
        <title>Whole genome sequencing of Grifola frondosa 9006-11.</title>
        <authorList>
            <person name="Min B."/>
            <person name="Park H."/>
            <person name="Kim J.-G."/>
            <person name="Cho H."/>
            <person name="Oh Y.-L."/>
            <person name="Kong W.-S."/>
            <person name="Choi I.-G."/>
        </authorList>
    </citation>
    <scope>NUCLEOTIDE SEQUENCE [LARGE SCALE GENOMIC DNA]</scope>
    <source>
        <strain evidence="3 4">9006-11</strain>
    </source>
</reference>
<name>A0A1C7MT36_GRIFR</name>
<feature type="compositionally biased region" description="Polar residues" evidence="2">
    <location>
        <begin position="1"/>
        <end position="10"/>
    </location>
</feature>
<keyword evidence="4" id="KW-1185">Reference proteome</keyword>
<dbReference type="STRING" id="5627.A0A1C7MT36"/>
<evidence type="ECO:0000313" key="3">
    <source>
        <dbReference type="EMBL" id="OBZ80033.1"/>
    </source>
</evidence>
<protein>
    <submittedName>
        <fullName evidence="3">Uncharacterized protein</fullName>
    </submittedName>
</protein>
<sequence>MATTASSRAPNPSAVRRSPSGGVSSTSMPASLFTEAQLLVQQGSIKSSAPPVLNGGSRESLSASLKEETEKKEQLLVQLQDKDQTITTLTTESNNLSSALNAAEGRLAELYADQNRMEEEMAARIEVIEKLRTQVRDLEKEKRDIQRRYNEQTATFEAERQAFYDNEQHLKSRIQSLTQARKQPVQPILSSPSSVSIAESETTLEEVELPEAPEPAKQDLSDPEQEPAEMTALKLELSTLSTSYGSLQSTLVLLQTQLNDLKRVNNELQEENESYNILLREKTLNGQFDVLRMGGTTEPSESSEDEGEIRDAESFRSRNTTRSILEPVDELPRSRRTSKRNRN</sequence>
<dbReference type="PANTHER" id="PTHR38120:SF1">
    <property type="entry name" value="M PROTEIN, SEROTYPE 2.1"/>
    <property type="match status" value="1"/>
</dbReference>